<gene>
    <name evidence="2" type="ORF">SSDG_05793</name>
</gene>
<dbReference type="Proteomes" id="UP000002805">
    <property type="component" value="Chromosome"/>
</dbReference>
<accession>D6X676</accession>
<dbReference type="EMBL" id="CM000950">
    <property type="protein sequence ID" value="EFH30583.1"/>
    <property type="molecule type" value="Genomic_DNA"/>
</dbReference>
<evidence type="ECO:0000259" key="1">
    <source>
        <dbReference type="Pfam" id="PF00248"/>
    </source>
</evidence>
<dbReference type="InterPro" id="IPR036812">
    <property type="entry name" value="NAD(P)_OxRdtase_dom_sf"/>
</dbReference>
<feature type="domain" description="NADP-dependent oxidoreductase" evidence="1">
    <location>
        <begin position="23"/>
        <end position="316"/>
    </location>
</feature>
<dbReference type="eggNOG" id="COG4989">
    <property type="taxonomic scope" value="Bacteria"/>
</dbReference>
<keyword evidence="3" id="KW-1185">Reference proteome</keyword>
<dbReference type="PANTHER" id="PTHR43364:SF1">
    <property type="entry name" value="OXIDOREDUCTASE YDHF"/>
    <property type="match status" value="1"/>
</dbReference>
<dbReference type="InterPro" id="IPR023210">
    <property type="entry name" value="NADP_OxRdtase_dom"/>
</dbReference>
<dbReference type="PANTHER" id="PTHR43364">
    <property type="entry name" value="NADH-SPECIFIC METHYLGLYOXAL REDUCTASE-RELATED"/>
    <property type="match status" value="1"/>
</dbReference>
<dbReference type="HOGENOM" id="CLU_023205_8_1_11"/>
<sequence>MGTRTRPWKGEPVTKNDTGAERLLYGCMGLGGAWDTTRYGTADIAAAEAAVEAALDSGITVFDHADIYRHGKAEAVFGEVLARAPGLRERIVLQTKCGIRLADGERPGMYDLRGETIIRRVEESLVRLRTDVIDVLLLHRPDPLADPEDIAEALTSLHRQGLVRRFGVSNMSGAQISLLQTFLELPLAANQLEMSLHRRDWLEGGVLVNTPEAASTGFPLGTVEHCRSTGIRLQAWGALAQGRFTGRQETPAELATARLVGSLAEAKGTSPETVLLWWLQRHPSRIAPVIGSARPERIRACADAARRDPELTHEEWYELWITARGAALP</sequence>
<protein>
    <submittedName>
        <fullName evidence="2">Aldo/keto reductase</fullName>
    </submittedName>
</protein>
<dbReference type="AlphaFoldDB" id="D6X676"/>
<dbReference type="Gene3D" id="3.20.20.100">
    <property type="entry name" value="NADP-dependent oxidoreductase domain"/>
    <property type="match status" value="1"/>
</dbReference>
<evidence type="ECO:0000313" key="2">
    <source>
        <dbReference type="EMBL" id="EFH30583.1"/>
    </source>
</evidence>
<reference evidence="3" key="1">
    <citation type="submission" date="2008-02" db="EMBL/GenBank/DDBJ databases">
        <authorList>
            <consortium name="The Broad Institute Genome Sequencing Platform"/>
            <person name="Fischbach M."/>
            <person name="Ward D."/>
            <person name="Young S."/>
            <person name="Jaffe D."/>
            <person name="Gnerre S."/>
            <person name="Berlin A."/>
            <person name="Heiman D."/>
            <person name="Hepburn T."/>
            <person name="Sykes S."/>
            <person name="Alvarado L."/>
            <person name="Kodira C.D."/>
            <person name="Straight P."/>
            <person name="Clardy J."/>
            <person name="Hung D."/>
            <person name="Kolter R."/>
            <person name="Mekalanos J."/>
            <person name="Walker S."/>
            <person name="Walsh C.T."/>
            <person name="Lander E."/>
            <person name="Galagan J."/>
            <person name="Nusbaum C."/>
            <person name="Birren B."/>
        </authorList>
    </citation>
    <scope>NUCLEOTIDE SEQUENCE [LARGE SCALE GENOMIC DNA]</scope>
    <source>
        <strain evidence="3">ATCC 25486 / DSM 40338 / CBS 914.69 / JCM 4507 / NBRC 13074 / NRRL 2958 / 5647</strain>
    </source>
</reference>
<dbReference type="Pfam" id="PF00248">
    <property type="entry name" value="Aldo_ket_red"/>
    <property type="match status" value="1"/>
</dbReference>
<organism evidence="2 3">
    <name type="scientific">Streptomyces pristinaespiralis (strain ATCC 25486 / DSM 40338 / CBS 914.69 / JCM 4507 / KCC S-0507 / NBRC 13074 / NRRL 2958 / 5647)</name>
    <dbReference type="NCBI Taxonomy" id="457429"/>
    <lineage>
        <taxon>Bacteria</taxon>
        <taxon>Bacillati</taxon>
        <taxon>Actinomycetota</taxon>
        <taxon>Actinomycetes</taxon>
        <taxon>Kitasatosporales</taxon>
        <taxon>Streptomycetaceae</taxon>
        <taxon>Streptomyces</taxon>
    </lineage>
</organism>
<reference evidence="3" key="2">
    <citation type="submission" date="2009-10" db="EMBL/GenBank/DDBJ databases">
        <title>The genome sequence of Streptomyces pristinaespiralis strain ATCC 25486.</title>
        <authorList>
            <consortium name="The Broad Institute Genome Sequencing Platform"/>
            <consortium name="Broad Institute Microbial Sequencing Center"/>
            <person name="Fischbach M."/>
            <person name="Godfrey P."/>
            <person name="Ward D."/>
            <person name="Young S."/>
            <person name="Zeng Q."/>
            <person name="Koehrsen M."/>
            <person name="Alvarado L."/>
            <person name="Berlin A.M."/>
            <person name="Bochicchio J."/>
            <person name="Borenstein D."/>
            <person name="Chapman S.B."/>
            <person name="Chen Z."/>
            <person name="Engels R."/>
            <person name="Freedman E."/>
            <person name="Gellesch M."/>
            <person name="Goldberg J."/>
            <person name="Griggs A."/>
            <person name="Gujja S."/>
            <person name="Heilman E.R."/>
            <person name="Heiman D.I."/>
            <person name="Hepburn T.A."/>
            <person name="Howarth C."/>
            <person name="Jen D."/>
            <person name="Larson L."/>
            <person name="Lewis B."/>
            <person name="Mehta T."/>
            <person name="Park D."/>
            <person name="Pearson M."/>
            <person name="Richards J."/>
            <person name="Roberts A."/>
            <person name="Saif S."/>
            <person name="Shea T.D."/>
            <person name="Shenoy N."/>
            <person name="Sisk P."/>
            <person name="Stolte C."/>
            <person name="Sykes S.N."/>
            <person name="Thomson T."/>
            <person name="Walk T."/>
            <person name="White J."/>
            <person name="Yandava C."/>
            <person name="Straight P."/>
            <person name="Clardy J."/>
            <person name="Hung D."/>
            <person name="Kolter R."/>
            <person name="Mekalanos J."/>
            <person name="Walker S."/>
            <person name="Walsh C.T."/>
            <person name="Wieland-Brown L.C."/>
            <person name="Haas B."/>
            <person name="Nusbaum C."/>
            <person name="Birren B."/>
        </authorList>
    </citation>
    <scope>NUCLEOTIDE SEQUENCE [LARGE SCALE GENOMIC DNA]</scope>
    <source>
        <strain evidence="3">ATCC 25486 / DSM 40338 / CBS 914.69 / JCM 4507 / NBRC 13074 / NRRL 2958 / 5647</strain>
    </source>
</reference>
<dbReference type="GO" id="GO:0005829">
    <property type="term" value="C:cytosol"/>
    <property type="evidence" value="ECO:0007669"/>
    <property type="project" value="TreeGrafter"/>
</dbReference>
<name>D6X676_STRE2</name>
<dbReference type="SUPFAM" id="SSF51430">
    <property type="entry name" value="NAD(P)-linked oxidoreductase"/>
    <property type="match status" value="1"/>
</dbReference>
<proteinExistence type="predicted"/>
<dbReference type="InterPro" id="IPR050523">
    <property type="entry name" value="AKR_Detox_Biosynth"/>
</dbReference>
<evidence type="ECO:0000313" key="3">
    <source>
        <dbReference type="Proteomes" id="UP000002805"/>
    </source>
</evidence>